<feature type="domain" description="Thioredoxin" evidence="3">
    <location>
        <begin position="139"/>
        <end position="278"/>
    </location>
</feature>
<reference evidence="5" key="1">
    <citation type="submission" date="2016-10" db="EMBL/GenBank/DDBJ databases">
        <authorList>
            <person name="Varghese N."/>
            <person name="Submissions S."/>
        </authorList>
    </citation>
    <scope>NUCLEOTIDE SEQUENCE [LARGE SCALE GENOMIC DNA]</scope>
    <source>
        <strain evidence="5">OR362-8,ATCC BAA-1266,JCM 13504</strain>
    </source>
</reference>
<dbReference type="PANTHER" id="PTHR42852">
    <property type="entry name" value="THIOL:DISULFIDE INTERCHANGE PROTEIN DSBE"/>
    <property type="match status" value="1"/>
</dbReference>
<dbReference type="EMBL" id="FOXS01000004">
    <property type="protein sequence ID" value="SFQ58151.1"/>
    <property type="molecule type" value="Genomic_DNA"/>
</dbReference>
<feature type="signal peptide" evidence="2">
    <location>
        <begin position="1"/>
        <end position="24"/>
    </location>
</feature>
<dbReference type="InterPro" id="IPR013766">
    <property type="entry name" value="Thioredoxin_domain"/>
</dbReference>
<evidence type="ECO:0000256" key="1">
    <source>
        <dbReference type="ARBA" id="ARBA00023284"/>
    </source>
</evidence>
<dbReference type="PANTHER" id="PTHR42852:SF13">
    <property type="entry name" value="PROTEIN DIPZ"/>
    <property type="match status" value="1"/>
</dbReference>
<dbReference type="Gene3D" id="3.40.30.10">
    <property type="entry name" value="Glutaredoxin"/>
    <property type="match status" value="1"/>
</dbReference>
<dbReference type="Pfam" id="PF00578">
    <property type="entry name" value="AhpC-TSA"/>
    <property type="match status" value="1"/>
</dbReference>
<dbReference type="GO" id="GO:0016209">
    <property type="term" value="F:antioxidant activity"/>
    <property type="evidence" value="ECO:0007669"/>
    <property type="project" value="InterPro"/>
</dbReference>
<keyword evidence="5" id="KW-1185">Reference proteome</keyword>
<evidence type="ECO:0000313" key="4">
    <source>
        <dbReference type="EMBL" id="SFQ58151.1"/>
    </source>
</evidence>
<dbReference type="InterPro" id="IPR036249">
    <property type="entry name" value="Thioredoxin-like_sf"/>
</dbReference>
<dbReference type="OrthoDB" id="9815205at2"/>
<proteinExistence type="predicted"/>
<keyword evidence="1" id="KW-0676">Redox-active center</keyword>
<dbReference type="PROSITE" id="PS00194">
    <property type="entry name" value="THIOREDOXIN_1"/>
    <property type="match status" value="1"/>
</dbReference>
<keyword evidence="2" id="KW-0732">Signal</keyword>
<dbReference type="CDD" id="cd02966">
    <property type="entry name" value="TlpA_like_family"/>
    <property type="match status" value="1"/>
</dbReference>
<name>A0A1I5ZNW8_HYMAR</name>
<evidence type="ECO:0000313" key="5">
    <source>
        <dbReference type="Proteomes" id="UP000199029"/>
    </source>
</evidence>
<dbReference type="InterPro" id="IPR017937">
    <property type="entry name" value="Thioredoxin_CS"/>
</dbReference>
<accession>A0A1I5ZNW8</accession>
<evidence type="ECO:0000256" key="2">
    <source>
        <dbReference type="SAM" id="SignalP"/>
    </source>
</evidence>
<dbReference type="RefSeq" id="WP_092675302.1">
    <property type="nucleotide sequence ID" value="NZ_FOXS01000004.1"/>
</dbReference>
<protein>
    <submittedName>
        <fullName evidence="4">Thiol-disulfide isomerase or thioredoxin</fullName>
    </submittedName>
</protein>
<dbReference type="InterPro" id="IPR000866">
    <property type="entry name" value="AhpC/TSA"/>
</dbReference>
<dbReference type="STRING" id="1227077.SAMN04515668_3077"/>
<dbReference type="GO" id="GO:0016491">
    <property type="term" value="F:oxidoreductase activity"/>
    <property type="evidence" value="ECO:0007669"/>
    <property type="project" value="InterPro"/>
</dbReference>
<sequence length="278" mass="31581">MKNFYFLFLLGGALGLSFCSGDNAATTQQESPNATAPGTESNRQFTVNSAALQKDFTTWWNYTYYNVKLSQDFMGLDTDSMVIRKADFLSRLTSGRVVPFKIMVRDDVTYYRLYPINESQPSIRETIKQKAASEIEHYEKEGQLLPAYQFTDITGKTYSPASTKGKVVVLKFWYIGCVACVQEFPEVNRVVDRYKGREDILFVSLAFDDKEALVNFLQGHELKYATVPNMQDFLQFKLGISSYPTHILLDRAGKIVKVVDRIDELAPFLEKQALATSL</sequence>
<dbReference type="Proteomes" id="UP000199029">
    <property type="component" value="Unassembled WGS sequence"/>
</dbReference>
<dbReference type="AlphaFoldDB" id="A0A1I5ZNW8"/>
<dbReference type="PROSITE" id="PS51352">
    <property type="entry name" value="THIOREDOXIN_2"/>
    <property type="match status" value="1"/>
</dbReference>
<evidence type="ECO:0000259" key="3">
    <source>
        <dbReference type="PROSITE" id="PS51352"/>
    </source>
</evidence>
<feature type="chain" id="PRO_5011665156" evidence="2">
    <location>
        <begin position="25"/>
        <end position="278"/>
    </location>
</feature>
<organism evidence="4 5">
    <name type="scientific">Hymenobacter arizonensis</name>
    <name type="common">Siccationidurans arizonensis</name>
    <dbReference type="NCBI Taxonomy" id="1227077"/>
    <lineage>
        <taxon>Bacteria</taxon>
        <taxon>Pseudomonadati</taxon>
        <taxon>Bacteroidota</taxon>
        <taxon>Cytophagia</taxon>
        <taxon>Cytophagales</taxon>
        <taxon>Hymenobacteraceae</taxon>
        <taxon>Hymenobacter</taxon>
    </lineage>
</organism>
<dbReference type="SUPFAM" id="SSF52833">
    <property type="entry name" value="Thioredoxin-like"/>
    <property type="match status" value="1"/>
</dbReference>
<gene>
    <name evidence="4" type="ORF">SAMN04515668_3077</name>
</gene>
<keyword evidence="4" id="KW-0413">Isomerase</keyword>
<dbReference type="GO" id="GO:0016853">
    <property type="term" value="F:isomerase activity"/>
    <property type="evidence" value="ECO:0007669"/>
    <property type="project" value="UniProtKB-KW"/>
</dbReference>
<dbReference type="InterPro" id="IPR050553">
    <property type="entry name" value="Thioredoxin_ResA/DsbE_sf"/>
</dbReference>